<dbReference type="KEGG" id="tva:5467282"/>
<dbReference type="EMBL" id="DS113188">
    <property type="protein sequence ID" value="EAY21730.1"/>
    <property type="molecule type" value="Genomic_DNA"/>
</dbReference>
<keyword evidence="2" id="KW-0040">ANK repeat</keyword>
<accession>A2DCV6</accession>
<dbReference type="AlphaFoldDB" id="A2DCV6"/>
<sequence length="308" mass="36247">MSDIIGKVYQSLQSCDPHSIKIYINDHEYNTNLYIGMAICNTIQNEFYLNQSTKEFRFYTNITDNNTYDVLEKIFRLQIPENVEDNIACDLLNLGEVMKSESLMSFFMKKFQNDEYNSENILINVKYCKQIGYSEKIFDFICENIDSINHDELINSIVEAGLDFAEKLLIHFKNRNKNSNDIIFSLINKNAIFIDTISYLNDEYIEIRDAKDSLKDLSGRSSIIAIFKTILDQRKEKENRIQEFEQKNISLDNELSKLKEEIENIKQENSDMQNELTTLRIEIGRIKQDNSNKDNELAKLKRKKRIFI</sequence>
<protein>
    <submittedName>
        <fullName evidence="4">Uncharacterized protein</fullName>
    </submittedName>
</protein>
<dbReference type="PANTHER" id="PTHR24197:SF44">
    <property type="entry name" value="ANKYRIN REPEAT DOMAIN-CONTAINING PROTEIN 54"/>
    <property type="match status" value="1"/>
</dbReference>
<name>A2DCV6_TRIV3</name>
<reference evidence="4" key="1">
    <citation type="submission" date="2006-10" db="EMBL/GenBank/DDBJ databases">
        <authorList>
            <person name="Amadeo P."/>
            <person name="Zhao Q."/>
            <person name="Wortman J."/>
            <person name="Fraser-Liggett C."/>
            <person name="Carlton J."/>
        </authorList>
    </citation>
    <scope>NUCLEOTIDE SEQUENCE</scope>
    <source>
        <strain evidence="4">G3</strain>
    </source>
</reference>
<feature type="coiled-coil region" evidence="3">
    <location>
        <begin position="227"/>
        <end position="303"/>
    </location>
</feature>
<evidence type="ECO:0000256" key="2">
    <source>
        <dbReference type="ARBA" id="ARBA00023043"/>
    </source>
</evidence>
<dbReference type="VEuPathDB" id="TrichDB:TVAG_237560"/>
<keyword evidence="1" id="KW-0677">Repeat</keyword>
<keyword evidence="3" id="KW-0175">Coiled coil</keyword>
<evidence type="ECO:0000256" key="3">
    <source>
        <dbReference type="SAM" id="Coils"/>
    </source>
</evidence>
<proteinExistence type="predicted"/>
<evidence type="ECO:0000313" key="5">
    <source>
        <dbReference type="Proteomes" id="UP000001542"/>
    </source>
</evidence>
<dbReference type="InParanoid" id="A2DCV6"/>
<dbReference type="VEuPathDB" id="TrichDB:TVAGG3_0606720"/>
<organism evidence="4 5">
    <name type="scientific">Trichomonas vaginalis (strain ATCC PRA-98 / G3)</name>
    <dbReference type="NCBI Taxonomy" id="412133"/>
    <lineage>
        <taxon>Eukaryota</taxon>
        <taxon>Metamonada</taxon>
        <taxon>Parabasalia</taxon>
        <taxon>Trichomonadida</taxon>
        <taxon>Trichomonadidae</taxon>
        <taxon>Trichomonas</taxon>
    </lineage>
</organism>
<dbReference type="Proteomes" id="UP000001542">
    <property type="component" value="Unassembled WGS sequence"/>
</dbReference>
<evidence type="ECO:0000256" key="1">
    <source>
        <dbReference type="ARBA" id="ARBA00022737"/>
    </source>
</evidence>
<gene>
    <name evidence="4" type="ORF">TVAG_237560</name>
</gene>
<reference evidence="4" key="2">
    <citation type="journal article" date="2007" name="Science">
        <title>Draft genome sequence of the sexually transmitted pathogen Trichomonas vaginalis.</title>
        <authorList>
            <person name="Carlton J.M."/>
            <person name="Hirt R.P."/>
            <person name="Silva J.C."/>
            <person name="Delcher A.L."/>
            <person name="Schatz M."/>
            <person name="Zhao Q."/>
            <person name="Wortman J.R."/>
            <person name="Bidwell S.L."/>
            <person name="Alsmark U.C.M."/>
            <person name="Besteiro S."/>
            <person name="Sicheritz-Ponten T."/>
            <person name="Noel C.J."/>
            <person name="Dacks J.B."/>
            <person name="Foster P.G."/>
            <person name="Simillion C."/>
            <person name="Van de Peer Y."/>
            <person name="Miranda-Saavedra D."/>
            <person name="Barton G.J."/>
            <person name="Westrop G.D."/>
            <person name="Mueller S."/>
            <person name="Dessi D."/>
            <person name="Fiori P.L."/>
            <person name="Ren Q."/>
            <person name="Paulsen I."/>
            <person name="Zhang H."/>
            <person name="Bastida-Corcuera F.D."/>
            <person name="Simoes-Barbosa A."/>
            <person name="Brown M.T."/>
            <person name="Hayes R.D."/>
            <person name="Mukherjee M."/>
            <person name="Okumura C.Y."/>
            <person name="Schneider R."/>
            <person name="Smith A.J."/>
            <person name="Vanacova S."/>
            <person name="Villalvazo M."/>
            <person name="Haas B.J."/>
            <person name="Pertea M."/>
            <person name="Feldblyum T.V."/>
            <person name="Utterback T.R."/>
            <person name="Shu C.L."/>
            <person name="Osoegawa K."/>
            <person name="de Jong P.J."/>
            <person name="Hrdy I."/>
            <person name="Horvathova L."/>
            <person name="Zubacova Z."/>
            <person name="Dolezal P."/>
            <person name="Malik S.B."/>
            <person name="Logsdon J.M. Jr."/>
            <person name="Henze K."/>
            <person name="Gupta A."/>
            <person name="Wang C.C."/>
            <person name="Dunne R.L."/>
            <person name="Upcroft J.A."/>
            <person name="Upcroft P."/>
            <person name="White O."/>
            <person name="Salzberg S.L."/>
            <person name="Tang P."/>
            <person name="Chiu C.-H."/>
            <person name="Lee Y.-S."/>
            <person name="Embley T.M."/>
            <person name="Coombs G.H."/>
            <person name="Mottram J.C."/>
            <person name="Tachezy J."/>
            <person name="Fraser-Liggett C.M."/>
            <person name="Johnson P.J."/>
        </authorList>
    </citation>
    <scope>NUCLEOTIDE SEQUENCE [LARGE SCALE GENOMIC DNA]</scope>
    <source>
        <strain evidence="4">G3</strain>
    </source>
</reference>
<keyword evidence="5" id="KW-1185">Reference proteome</keyword>
<dbReference type="RefSeq" id="XP_001582716.1">
    <property type="nucleotide sequence ID" value="XM_001582666.1"/>
</dbReference>
<dbReference type="PANTHER" id="PTHR24197">
    <property type="entry name" value="ANKYRIN REPEAT DOMAIN-CONTAINING PROTEIN 61"/>
    <property type="match status" value="1"/>
</dbReference>
<evidence type="ECO:0000313" key="4">
    <source>
        <dbReference type="EMBL" id="EAY21730.1"/>
    </source>
</evidence>